<comment type="subunit">
    <text evidence="7">Supercomplex made of cofactors A to E. Cofactors A and D function by capturing and stabilizing tubulin in a quasi-native conformation. Cofactor E binds to the cofactor D-tubulin complex; interaction with cofactor C then causes the release of tubulin polypeptides that are committed to the native state.</text>
</comment>
<keyword evidence="5" id="KW-0677">Repeat</keyword>
<proteinExistence type="inferred from homology"/>
<dbReference type="PANTHER" id="PTHR15140:SF6">
    <property type="entry name" value="TUBULIN-SPECIFIC CHAPERONE COFACTOR E-LIKE PROTEIN"/>
    <property type="match status" value="1"/>
</dbReference>
<organism evidence="9 10">
    <name type="scientific">Cymbomonas tetramitiformis</name>
    <dbReference type="NCBI Taxonomy" id="36881"/>
    <lineage>
        <taxon>Eukaryota</taxon>
        <taxon>Viridiplantae</taxon>
        <taxon>Chlorophyta</taxon>
        <taxon>Pyramimonadophyceae</taxon>
        <taxon>Pyramimonadales</taxon>
        <taxon>Pyramimonadaceae</taxon>
        <taxon>Cymbomonas</taxon>
    </lineage>
</organism>
<comment type="similarity">
    <text evidence="2">Belongs to the TBCE family.</text>
</comment>
<keyword evidence="3" id="KW-0963">Cytoplasm</keyword>
<dbReference type="SUPFAM" id="SSF52058">
    <property type="entry name" value="L domain-like"/>
    <property type="match status" value="1"/>
</dbReference>
<dbReference type="InterPro" id="IPR000938">
    <property type="entry name" value="CAP-Gly_domain"/>
</dbReference>
<accession>A0AAE0LDK7</accession>
<evidence type="ECO:0000313" key="9">
    <source>
        <dbReference type="EMBL" id="KAK3281521.1"/>
    </source>
</evidence>
<dbReference type="Gene3D" id="2.30.30.190">
    <property type="entry name" value="CAP Gly-rich-like domain"/>
    <property type="match status" value="1"/>
</dbReference>
<sequence>MKSGESLQIGQRVCTEDGALATVRYVGPVEGTKHEWAGVEWDDPSRGKHDGSHGGKRYFECAGVGESCASFVRFHKILAGVTFMDAMKNKYQAQSKGTSVENAAAENMYIDAGNTGRRVDVQLVGKQDILEKQSKLDELVSVYLPDSCVDTAGPRGEISGEAGKISELDISGNLFEDWSAIQRFNEELPALEHLEVSGMPLRWPDSLPAAMAFANLKTLVMNNTGVAWSQMRHLHTVVPALEELHLCGNQISSLSGTEGEPTNADCFPNLRSLFLEDNDLQTWDQVVPSQRAALVVLRSTKPSISCLPPQHIAAIIILGST</sequence>
<reference evidence="9 10" key="1">
    <citation type="journal article" date="2015" name="Genome Biol. Evol.">
        <title>Comparative Genomics of a Bacterivorous Green Alga Reveals Evolutionary Causalities and Consequences of Phago-Mixotrophic Mode of Nutrition.</title>
        <authorList>
            <person name="Burns J.A."/>
            <person name="Paasch A."/>
            <person name="Narechania A."/>
            <person name="Kim E."/>
        </authorList>
    </citation>
    <scope>NUCLEOTIDE SEQUENCE [LARGE SCALE GENOMIC DNA]</scope>
    <source>
        <strain evidence="9 10">PLY_AMNH</strain>
    </source>
</reference>
<dbReference type="AlphaFoldDB" id="A0AAE0LDK7"/>
<dbReference type="GO" id="GO:0005930">
    <property type="term" value="C:axoneme"/>
    <property type="evidence" value="ECO:0007669"/>
    <property type="project" value="UniProtKB-SubCell"/>
</dbReference>
<evidence type="ECO:0000256" key="6">
    <source>
        <dbReference type="ARBA" id="ARBA00023186"/>
    </source>
</evidence>
<comment type="subcellular location">
    <subcellularLocation>
        <location evidence="1">Cytoplasm</location>
        <location evidence="1">Cytoskeleton</location>
        <location evidence="1">Cilium axoneme</location>
    </subcellularLocation>
</comment>
<feature type="non-terminal residue" evidence="9">
    <location>
        <position position="321"/>
    </location>
</feature>
<keyword evidence="4" id="KW-0433">Leucine-rich repeat</keyword>
<dbReference type="PROSITE" id="PS50245">
    <property type="entry name" value="CAP_GLY_2"/>
    <property type="match status" value="1"/>
</dbReference>
<dbReference type="PROSITE" id="PS00845">
    <property type="entry name" value="CAP_GLY_1"/>
    <property type="match status" value="1"/>
</dbReference>
<dbReference type="Gene3D" id="3.80.10.10">
    <property type="entry name" value="Ribonuclease Inhibitor"/>
    <property type="match status" value="1"/>
</dbReference>
<evidence type="ECO:0000256" key="5">
    <source>
        <dbReference type="ARBA" id="ARBA00022737"/>
    </source>
</evidence>
<dbReference type="FunFam" id="2.30.30.190:FF:000016">
    <property type="entry name" value="Tubulin-folding cofactor E"/>
    <property type="match status" value="1"/>
</dbReference>
<evidence type="ECO:0000256" key="4">
    <source>
        <dbReference type="ARBA" id="ARBA00022614"/>
    </source>
</evidence>
<gene>
    <name evidence="9" type="ORF">CYMTET_10688</name>
</gene>
<feature type="domain" description="CAP-Gly" evidence="8">
    <location>
        <begin position="27"/>
        <end position="73"/>
    </location>
</feature>
<dbReference type="SUPFAM" id="SSF74924">
    <property type="entry name" value="Cap-Gly domain"/>
    <property type="match status" value="1"/>
</dbReference>
<dbReference type="SMART" id="SM01052">
    <property type="entry name" value="CAP_GLY"/>
    <property type="match status" value="1"/>
</dbReference>
<evidence type="ECO:0000256" key="7">
    <source>
        <dbReference type="ARBA" id="ARBA00026055"/>
    </source>
</evidence>
<dbReference type="Pfam" id="PF01302">
    <property type="entry name" value="CAP_GLY"/>
    <property type="match status" value="1"/>
</dbReference>
<name>A0AAE0LDK7_9CHLO</name>
<protein>
    <recommendedName>
        <fullName evidence="8">CAP-Gly domain-containing protein</fullName>
    </recommendedName>
</protein>
<keyword evidence="6" id="KW-0143">Chaperone</keyword>
<evidence type="ECO:0000259" key="8">
    <source>
        <dbReference type="PROSITE" id="PS50245"/>
    </source>
</evidence>
<dbReference type="InterPro" id="IPR001611">
    <property type="entry name" value="Leu-rich_rpt"/>
</dbReference>
<dbReference type="Proteomes" id="UP001190700">
    <property type="component" value="Unassembled WGS sequence"/>
</dbReference>
<dbReference type="PROSITE" id="PS51450">
    <property type="entry name" value="LRR"/>
    <property type="match status" value="1"/>
</dbReference>
<evidence type="ECO:0000256" key="2">
    <source>
        <dbReference type="ARBA" id="ARBA00006286"/>
    </source>
</evidence>
<dbReference type="InterPro" id="IPR036859">
    <property type="entry name" value="CAP-Gly_dom_sf"/>
</dbReference>
<keyword evidence="10" id="KW-1185">Reference proteome</keyword>
<comment type="caution">
    <text evidence="9">The sequence shown here is derived from an EMBL/GenBank/DDBJ whole genome shotgun (WGS) entry which is preliminary data.</text>
</comment>
<evidence type="ECO:0000256" key="3">
    <source>
        <dbReference type="ARBA" id="ARBA00022490"/>
    </source>
</evidence>
<dbReference type="PANTHER" id="PTHR15140">
    <property type="entry name" value="TUBULIN-SPECIFIC CHAPERONE E"/>
    <property type="match status" value="1"/>
</dbReference>
<dbReference type="InterPro" id="IPR032675">
    <property type="entry name" value="LRR_dom_sf"/>
</dbReference>
<dbReference type="EMBL" id="LGRX02003811">
    <property type="protein sequence ID" value="KAK3281521.1"/>
    <property type="molecule type" value="Genomic_DNA"/>
</dbReference>
<evidence type="ECO:0000256" key="1">
    <source>
        <dbReference type="ARBA" id="ARBA00004430"/>
    </source>
</evidence>
<evidence type="ECO:0000313" key="10">
    <source>
        <dbReference type="Proteomes" id="UP001190700"/>
    </source>
</evidence>